<dbReference type="Proteomes" id="UP000494330">
    <property type="component" value="Unassembled WGS sequence"/>
</dbReference>
<evidence type="ECO:0000313" key="5">
    <source>
        <dbReference type="EMBL" id="VWC46651.1"/>
    </source>
</evidence>
<gene>
    <name evidence="5" type="ORF">BPA30113_07364</name>
</gene>
<dbReference type="PANTHER" id="PTHR33154:SF33">
    <property type="entry name" value="TRANSCRIPTIONAL REPRESSOR SDPR"/>
    <property type="match status" value="1"/>
</dbReference>
<dbReference type="PROSITE" id="PS50987">
    <property type="entry name" value="HTH_ARSR_2"/>
    <property type="match status" value="1"/>
</dbReference>
<evidence type="ECO:0000256" key="2">
    <source>
        <dbReference type="ARBA" id="ARBA00023125"/>
    </source>
</evidence>
<dbReference type="GO" id="GO:0003677">
    <property type="term" value="F:DNA binding"/>
    <property type="evidence" value="ECO:0007669"/>
    <property type="project" value="UniProtKB-KW"/>
</dbReference>
<dbReference type="GO" id="GO:0003700">
    <property type="term" value="F:DNA-binding transcription factor activity"/>
    <property type="evidence" value="ECO:0007669"/>
    <property type="project" value="InterPro"/>
</dbReference>
<dbReference type="SUPFAM" id="SSF46785">
    <property type="entry name" value="Winged helix' DNA-binding domain"/>
    <property type="match status" value="1"/>
</dbReference>
<evidence type="ECO:0000313" key="6">
    <source>
        <dbReference type="Proteomes" id="UP000494330"/>
    </source>
</evidence>
<keyword evidence="1" id="KW-0805">Transcription regulation</keyword>
<organism evidence="5 6">
    <name type="scientific">Burkholderia paludis</name>
    <dbReference type="NCBI Taxonomy" id="1506587"/>
    <lineage>
        <taxon>Bacteria</taxon>
        <taxon>Pseudomonadati</taxon>
        <taxon>Pseudomonadota</taxon>
        <taxon>Betaproteobacteria</taxon>
        <taxon>Burkholderiales</taxon>
        <taxon>Burkholderiaceae</taxon>
        <taxon>Burkholderia</taxon>
        <taxon>Burkholderia cepacia complex</taxon>
    </lineage>
</organism>
<evidence type="ECO:0000256" key="3">
    <source>
        <dbReference type="ARBA" id="ARBA00023163"/>
    </source>
</evidence>
<accession>A0A6J5EW91</accession>
<sequence length="99" mass="10610">MIDVTRAHKALAHPFRREVLHWLKAPDTFAGAVRLHAGDGVPLSAIVARSGLSQSTVSAHIALLRDAGLVVETPVGQWRFVARNAPAIAAFVAQIAREL</sequence>
<dbReference type="InterPro" id="IPR011991">
    <property type="entry name" value="ArsR-like_HTH"/>
</dbReference>
<dbReference type="Gene3D" id="1.10.10.10">
    <property type="entry name" value="Winged helix-like DNA-binding domain superfamily/Winged helix DNA-binding domain"/>
    <property type="match status" value="1"/>
</dbReference>
<feature type="domain" description="HTH arsR-type" evidence="4">
    <location>
        <begin position="1"/>
        <end position="99"/>
    </location>
</feature>
<dbReference type="EMBL" id="CABVQD010000053">
    <property type="protein sequence ID" value="VWC46651.1"/>
    <property type="molecule type" value="Genomic_DNA"/>
</dbReference>
<evidence type="ECO:0000256" key="1">
    <source>
        <dbReference type="ARBA" id="ARBA00023015"/>
    </source>
</evidence>
<dbReference type="PANTHER" id="PTHR33154">
    <property type="entry name" value="TRANSCRIPTIONAL REGULATOR, ARSR FAMILY"/>
    <property type="match status" value="1"/>
</dbReference>
<dbReference type="RefSeq" id="WP_031403542.1">
    <property type="nucleotide sequence ID" value="NZ_CABVQD010000053.1"/>
</dbReference>
<proteinExistence type="predicted"/>
<keyword evidence="2" id="KW-0238">DNA-binding</keyword>
<dbReference type="InterPro" id="IPR036388">
    <property type="entry name" value="WH-like_DNA-bd_sf"/>
</dbReference>
<dbReference type="InterPro" id="IPR036390">
    <property type="entry name" value="WH_DNA-bd_sf"/>
</dbReference>
<keyword evidence="6" id="KW-1185">Reference proteome</keyword>
<keyword evidence="3" id="KW-0804">Transcription</keyword>
<evidence type="ECO:0000259" key="4">
    <source>
        <dbReference type="PROSITE" id="PS50987"/>
    </source>
</evidence>
<dbReference type="InterPro" id="IPR051081">
    <property type="entry name" value="HTH_MetalResp_TranReg"/>
</dbReference>
<dbReference type="SMART" id="SM00418">
    <property type="entry name" value="HTH_ARSR"/>
    <property type="match status" value="1"/>
</dbReference>
<name>A0A6J5EW91_9BURK</name>
<dbReference type="AlphaFoldDB" id="A0A6J5EW91"/>
<protein>
    <submittedName>
        <fullName evidence="5">ArsR family transcriptional regulator</fullName>
    </submittedName>
</protein>
<reference evidence="5 6" key="1">
    <citation type="submission" date="2019-09" db="EMBL/GenBank/DDBJ databases">
        <authorList>
            <person name="Depoorter E."/>
        </authorList>
    </citation>
    <scope>NUCLEOTIDE SEQUENCE [LARGE SCALE GENOMIC DNA]</scope>
    <source>
        <strain evidence="5">LMG 30113</strain>
    </source>
</reference>
<dbReference type="InterPro" id="IPR001845">
    <property type="entry name" value="HTH_ArsR_DNA-bd_dom"/>
</dbReference>
<dbReference type="CDD" id="cd00090">
    <property type="entry name" value="HTH_ARSR"/>
    <property type="match status" value="1"/>
</dbReference>
<dbReference type="Pfam" id="PF12840">
    <property type="entry name" value="HTH_20"/>
    <property type="match status" value="1"/>
</dbReference>